<keyword evidence="7" id="KW-0539">Nucleus</keyword>
<dbReference type="PANTHER" id="PTHR13257">
    <property type="entry name" value="NUCLEOPORIN NUP84-RELATED"/>
    <property type="match status" value="1"/>
</dbReference>
<comment type="caution">
    <text evidence="10">The sequence shown here is derived from an EMBL/GenBank/DDBJ whole genome shotgun (WGS) entry which is preliminary data.</text>
</comment>
<evidence type="ECO:0000256" key="4">
    <source>
        <dbReference type="ARBA" id="ARBA00022927"/>
    </source>
</evidence>
<evidence type="ECO:0000256" key="6">
    <source>
        <dbReference type="ARBA" id="ARBA00023132"/>
    </source>
</evidence>
<dbReference type="GO" id="GO:0000056">
    <property type="term" value="P:ribosomal small subunit export from nucleus"/>
    <property type="evidence" value="ECO:0007669"/>
    <property type="project" value="InterPro"/>
</dbReference>
<evidence type="ECO:0000256" key="5">
    <source>
        <dbReference type="ARBA" id="ARBA00023010"/>
    </source>
</evidence>
<dbReference type="CDD" id="cd03419">
    <property type="entry name" value="GRX_GRXh_1_2_like"/>
    <property type="match status" value="1"/>
</dbReference>
<evidence type="ECO:0000313" key="11">
    <source>
        <dbReference type="Proteomes" id="UP000726737"/>
    </source>
</evidence>
<dbReference type="AlphaFoldDB" id="A0A9P6PUK3"/>
<keyword evidence="4" id="KW-0653">Protein transport</keyword>
<proteinExistence type="predicted"/>
<keyword evidence="6" id="KW-0906">Nuclear pore complex</keyword>
<dbReference type="NCBIfam" id="TIGR02180">
    <property type="entry name" value="GRX_euk"/>
    <property type="match status" value="1"/>
</dbReference>
<feature type="region of interest" description="Disordered" evidence="8">
    <location>
        <begin position="938"/>
        <end position="964"/>
    </location>
</feature>
<evidence type="ECO:0000256" key="7">
    <source>
        <dbReference type="ARBA" id="ARBA00023242"/>
    </source>
</evidence>
<keyword evidence="2" id="KW-0813">Transport</keyword>
<protein>
    <recommendedName>
        <fullName evidence="9">Glutaredoxin domain-containing protein</fullName>
    </recommendedName>
</protein>
<dbReference type="OrthoDB" id="341482at2759"/>
<dbReference type="Pfam" id="PF10168">
    <property type="entry name" value="Nup88"/>
    <property type="match status" value="2"/>
</dbReference>
<feature type="region of interest" description="Disordered" evidence="8">
    <location>
        <begin position="141"/>
        <end position="165"/>
    </location>
</feature>
<keyword evidence="5" id="KW-0811">Translocation</keyword>
<evidence type="ECO:0000313" key="10">
    <source>
        <dbReference type="EMBL" id="KAG0253170.1"/>
    </source>
</evidence>
<organism evidence="10 11">
    <name type="scientific">Mortierella polycephala</name>
    <dbReference type="NCBI Taxonomy" id="41804"/>
    <lineage>
        <taxon>Eukaryota</taxon>
        <taxon>Fungi</taxon>
        <taxon>Fungi incertae sedis</taxon>
        <taxon>Mucoromycota</taxon>
        <taxon>Mortierellomycotina</taxon>
        <taxon>Mortierellomycetes</taxon>
        <taxon>Mortierellales</taxon>
        <taxon>Mortierellaceae</taxon>
        <taxon>Mortierella</taxon>
    </lineage>
</organism>
<reference evidence="10" key="1">
    <citation type="journal article" date="2020" name="Fungal Divers.">
        <title>Resolving the Mortierellaceae phylogeny through synthesis of multi-gene phylogenetics and phylogenomics.</title>
        <authorList>
            <person name="Vandepol N."/>
            <person name="Liber J."/>
            <person name="Desiro A."/>
            <person name="Na H."/>
            <person name="Kennedy M."/>
            <person name="Barry K."/>
            <person name="Grigoriev I.V."/>
            <person name="Miller A.N."/>
            <person name="O'Donnell K."/>
            <person name="Stajich J.E."/>
            <person name="Bonito G."/>
        </authorList>
    </citation>
    <scope>NUCLEOTIDE SEQUENCE</scope>
    <source>
        <strain evidence="10">KOD948</strain>
    </source>
</reference>
<dbReference type="Pfam" id="PF00462">
    <property type="entry name" value="Glutaredoxin"/>
    <property type="match status" value="1"/>
</dbReference>
<dbReference type="EMBL" id="JAAAJA010000475">
    <property type="protein sequence ID" value="KAG0253170.1"/>
    <property type="molecule type" value="Genomic_DNA"/>
</dbReference>
<keyword evidence="11" id="KW-1185">Reference proteome</keyword>
<evidence type="ECO:0000256" key="8">
    <source>
        <dbReference type="SAM" id="MobiDB-lite"/>
    </source>
</evidence>
<dbReference type="Gene3D" id="3.40.30.10">
    <property type="entry name" value="Glutaredoxin"/>
    <property type="match status" value="1"/>
</dbReference>
<dbReference type="InterPro" id="IPR036249">
    <property type="entry name" value="Thioredoxin-like_sf"/>
</dbReference>
<dbReference type="GO" id="GO:0006606">
    <property type="term" value="P:protein import into nucleus"/>
    <property type="evidence" value="ECO:0007669"/>
    <property type="project" value="TreeGrafter"/>
</dbReference>
<feature type="domain" description="Glutaredoxin" evidence="9">
    <location>
        <begin position="2"/>
        <end position="61"/>
    </location>
</feature>
<comment type="subcellular location">
    <subcellularLocation>
        <location evidence="1">Nucleus</location>
        <location evidence="1">Nuclear pore complex</location>
    </subcellularLocation>
</comment>
<dbReference type="GO" id="GO:0005643">
    <property type="term" value="C:nuclear pore"/>
    <property type="evidence" value="ECO:0007669"/>
    <property type="project" value="UniProtKB-SubCell"/>
</dbReference>
<dbReference type="InterPro" id="IPR019321">
    <property type="entry name" value="Nucleoporin_Nup88"/>
</dbReference>
<sequence length="1011" mass="112221">MFFGKSYCPFCRNAKQVLSDKGLQFKVFEIDQENNGPEVQEYLHQKTGQRTVPNIFINTKHLGGNSDLVAARQNGKLDQMLGAKTELIGINEADKKAGLIQDTMDSHSLPHRPTWLNQLPDHSIFELDEQEYLEWTRLNNSNSNEKSLNQSTLSTSQLSNSKGPASFSSSGIGSSKFNSSGFGATAGAAAQKETFGLDELKEEYQQAYQGLSCMVVHAQDLYVAVGRQVRYSSLADLKKGVENHGRAAAAEYLEDKQHKVLKIQHIDFDIRRLVINQDGKLMAIVGDEKIVIAALPKTIKQDPKAVLCKSFVLGEFYHINKGPSKIVKVLWHPLSKGSTHVLVMTQDCLLRMYDVATDIDEPEQVFNIGSRVHTSGSYGLDFDKAAAFCFGSKHSTWGQLTVYGLTQTGDVYMMCPVMPGTCLLDVSVLDEIRSKMETEETEQEEPKELKALKKEWLESLLENAQPHPFSDEVVLVQNPELKHGKVARQGPFLFQPVPIELDDDDNKAYDILCLETEAADVLVMAYSCGKVDVCIAVDRPSARWELERRLRVDGTYADSGMEPDEDEPPIVSVYESIDLGILKVFGVSSSSGPGYGLVDKRLGIPNRPVLVPDAMYGDTFYIYHETGAHCVSIRPWLDELTGIYDAASRGVVVGLDARVSKFYEAKVKSNVGCVVNTRPLKTSPPAPIIGFEVVADAYLEYSLLLLTSSLQLIGLELTPRPKTVTTAATTSAPLQNDSNTQNQESQYQNTLTLPMFENQGGLMAMNGLPLQPKVVLPPGVGAAKIVVTEENLQFLGKMVQGIRESLREIYTACDIAHQRVVAQEAEYERQQDKVQKTHEHINNTVFDKIQQQVTRQDQQVVRQKKLMARADELLHKLMESQEPELSPAEKGWVQEVAKAERGVKSLDERKHKVLAQYEILKRRMLELQGSLYGAMSSSRGDVGSTGFDPRKRASIAPPPPARRYGTAQIQTVEGALNVESQLLDTTMKMLMDVASRLEVLDISKDTLSSLD</sequence>
<dbReference type="GO" id="GO:0016491">
    <property type="term" value="F:oxidoreductase activity"/>
    <property type="evidence" value="ECO:0007669"/>
    <property type="project" value="UniProtKB-ARBA"/>
</dbReference>
<dbReference type="InterPro" id="IPR002109">
    <property type="entry name" value="Glutaredoxin"/>
</dbReference>
<evidence type="ECO:0000256" key="1">
    <source>
        <dbReference type="ARBA" id="ARBA00004567"/>
    </source>
</evidence>
<dbReference type="PRINTS" id="PR00160">
    <property type="entry name" value="GLUTAREDOXIN"/>
</dbReference>
<dbReference type="InterPro" id="IPR011899">
    <property type="entry name" value="Glutaredoxin_euk/vir"/>
</dbReference>
<dbReference type="SUPFAM" id="SSF52833">
    <property type="entry name" value="Thioredoxin-like"/>
    <property type="match status" value="1"/>
</dbReference>
<evidence type="ECO:0000256" key="3">
    <source>
        <dbReference type="ARBA" id="ARBA00022816"/>
    </source>
</evidence>
<dbReference type="GO" id="GO:0006406">
    <property type="term" value="P:mRNA export from nucleus"/>
    <property type="evidence" value="ECO:0007669"/>
    <property type="project" value="TreeGrafter"/>
</dbReference>
<dbReference type="InterPro" id="IPR014025">
    <property type="entry name" value="Glutaredoxin_subgr"/>
</dbReference>
<accession>A0A9P6PUK3</accession>
<keyword evidence="3" id="KW-0509">mRNA transport</keyword>
<evidence type="ECO:0000259" key="9">
    <source>
        <dbReference type="Pfam" id="PF00462"/>
    </source>
</evidence>
<dbReference type="GO" id="GO:0000055">
    <property type="term" value="P:ribosomal large subunit export from nucleus"/>
    <property type="evidence" value="ECO:0007669"/>
    <property type="project" value="InterPro"/>
</dbReference>
<dbReference type="GO" id="GO:0017056">
    <property type="term" value="F:structural constituent of nuclear pore"/>
    <property type="evidence" value="ECO:0007669"/>
    <property type="project" value="InterPro"/>
</dbReference>
<name>A0A9P6PUK3_9FUNG</name>
<dbReference type="Proteomes" id="UP000726737">
    <property type="component" value="Unassembled WGS sequence"/>
</dbReference>
<dbReference type="PANTHER" id="PTHR13257:SF0">
    <property type="entry name" value="NUCLEAR PORE COMPLEX PROTEIN NUP88"/>
    <property type="match status" value="1"/>
</dbReference>
<evidence type="ECO:0000256" key="2">
    <source>
        <dbReference type="ARBA" id="ARBA00022448"/>
    </source>
</evidence>
<dbReference type="InterPro" id="IPR037700">
    <property type="entry name" value="NUP88/NUP82"/>
</dbReference>
<dbReference type="PROSITE" id="PS51354">
    <property type="entry name" value="GLUTAREDOXIN_2"/>
    <property type="match status" value="1"/>
</dbReference>
<gene>
    <name evidence="10" type="ORF">BG011_006516</name>
</gene>